<protein>
    <submittedName>
        <fullName evidence="1">Uncharacterized protein</fullName>
    </submittedName>
</protein>
<organism evidence="1">
    <name type="scientific">Tetraselmis sp. GSL018</name>
    <dbReference type="NCBI Taxonomy" id="582737"/>
    <lineage>
        <taxon>Eukaryota</taxon>
        <taxon>Viridiplantae</taxon>
        <taxon>Chlorophyta</taxon>
        <taxon>core chlorophytes</taxon>
        <taxon>Chlorodendrophyceae</taxon>
        <taxon>Chlorodendrales</taxon>
        <taxon>Chlorodendraceae</taxon>
        <taxon>Tetraselmis</taxon>
    </lineage>
</organism>
<evidence type="ECO:0000313" key="1">
    <source>
        <dbReference type="EMBL" id="JAC77059.1"/>
    </source>
</evidence>
<reference evidence="1" key="1">
    <citation type="submission" date="2014-05" db="EMBL/GenBank/DDBJ databases">
        <title>The transcriptome of the halophilic microalga Tetraselmis sp. GSL018 isolated from the Great Salt Lake, Utah.</title>
        <authorList>
            <person name="Jinkerson R.E."/>
            <person name="D'Adamo S."/>
            <person name="Posewitz M.C."/>
        </authorList>
    </citation>
    <scope>NUCLEOTIDE SEQUENCE</scope>
    <source>
        <strain evidence="1">GSL018</strain>
    </source>
</reference>
<dbReference type="AlphaFoldDB" id="A0A061S239"/>
<feature type="non-terminal residue" evidence="1">
    <location>
        <position position="1"/>
    </location>
</feature>
<dbReference type="EMBL" id="GBEZ01008483">
    <property type="protein sequence ID" value="JAC77059.1"/>
    <property type="molecule type" value="Transcribed_RNA"/>
</dbReference>
<proteinExistence type="predicted"/>
<sequence length="33" mass="3427">CCAAVAAEGGSLDDLQGSRMVNRGRHQCSTVFS</sequence>
<accession>A0A061S239</accession>
<name>A0A061S239_9CHLO</name>
<gene>
    <name evidence="1" type="ORF">TSPGSL018_18594</name>
</gene>